<dbReference type="Proteomes" id="UP000515465">
    <property type="component" value="Chromosome"/>
</dbReference>
<evidence type="ECO:0008006" key="4">
    <source>
        <dbReference type="Google" id="ProtNLM"/>
    </source>
</evidence>
<dbReference type="Gene3D" id="3.40.50.300">
    <property type="entry name" value="P-loop containing nucleotide triphosphate hydrolases"/>
    <property type="match status" value="1"/>
</dbReference>
<sequence>MKLMTLREFQLALKDPYWRIRNLYWVSDKEGKPVLFRPWPEQEKFYKEMWYRNVVPKARQRGFSTAVQIMMLDAAIFVPNTACAVIAQDETTALQIFEKKIKFAWNRLPVYVREVVAPLKFNTKHELVMEHGSSMLVSTSTRGTTLQYLHVSEYGKICEKDPVHADEIMEGSLPSVDSSGVIVIESTVETPYGHFSNMVRVAEKHQQTARQLTKLDYKLHFASWWDAPEYELDPALVVISPKDQAYFYRLEATLKRDISPAKRAWYVTMRDSTFGGEDEKMFRQYPSTLDEAFSVSSEGLWLSKQLARARREKRISKLPFLPGIPVNTFWDLGVDDDNSIWFHQFYGPWDHWINYAEASGEPYSYSVGQMQELQAKFGYVWGTHHLPHDGNQRRPGAESLKTPQDMLEDLGLSNIVIVPRIAETSLGIMQLREDFNNYRFDEENCAEGLKHLDGFSKTWNARMSLWNAEIAKNGHQHAADAIRQKAQVAHLLKGDDEPAPTRPKKLRNRSGMAS</sequence>
<dbReference type="EMBL" id="CP050296">
    <property type="protein sequence ID" value="QND61463.1"/>
    <property type="molecule type" value="Genomic_DNA"/>
</dbReference>
<dbReference type="InterPro" id="IPR027417">
    <property type="entry name" value="P-loop_NTPase"/>
</dbReference>
<evidence type="ECO:0000313" key="2">
    <source>
        <dbReference type="EMBL" id="QND61463.1"/>
    </source>
</evidence>
<gene>
    <name evidence="2" type="ORF">HB778_30360</name>
</gene>
<evidence type="ECO:0000256" key="1">
    <source>
        <dbReference type="SAM" id="MobiDB-lite"/>
    </source>
</evidence>
<reference evidence="3" key="1">
    <citation type="journal article" date="2020" name="Mol. Plant Microbe">
        <title>Rhizobial microsymbionts of the narrowly endemic Oxytropis species growing in Kamchatka are characterized by significant genetic diversity and possess a set of genes that are associated with T3SS and T6SS secretion systems and can affect the development of symbiosis.</title>
        <authorList>
            <person name="Safronova V."/>
            <person name="Guro P."/>
            <person name="Sazanova A."/>
            <person name="Kuznetsova I."/>
            <person name="Belimov A."/>
            <person name="Yakubov V."/>
            <person name="Chirak E."/>
            <person name="Afonin A."/>
            <person name="Gogolev Y."/>
            <person name="Andronov E."/>
            <person name="Tikhonovich I."/>
        </authorList>
    </citation>
    <scope>NUCLEOTIDE SEQUENCE [LARGE SCALE GENOMIC DNA]</scope>
    <source>
        <strain evidence="3">583</strain>
    </source>
</reference>
<protein>
    <recommendedName>
        <fullName evidence="4">Terminase</fullName>
    </recommendedName>
</protein>
<proteinExistence type="predicted"/>
<feature type="region of interest" description="Disordered" evidence="1">
    <location>
        <begin position="492"/>
        <end position="514"/>
    </location>
</feature>
<evidence type="ECO:0000313" key="3">
    <source>
        <dbReference type="Proteomes" id="UP000515465"/>
    </source>
</evidence>
<dbReference type="AlphaFoldDB" id="A0A7G6T3Y1"/>
<organism evidence="2 3">
    <name type="scientific">Mesorhizobium huakuii</name>
    <dbReference type="NCBI Taxonomy" id="28104"/>
    <lineage>
        <taxon>Bacteria</taxon>
        <taxon>Pseudomonadati</taxon>
        <taxon>Pseudomonadota</taxon>
        <taxon>Alphaproteobacteria</taxon>
        <taxon>Hyphomicrobiales</taxon>
        <taxon>Phyllobacteriaceae</taxon>
        <taxon>Mesorhizobium</taxon>
    </lineage>
</organism>
<name>A0A7G6T3Y1_9HYPH</name>
<accession>A0A7G6T3Y1</accession>